<dbReference type="Proteomes" id="UP000236736">
    <property type="component" value="Unassembled WGS sequence"/>
</dbReference>
<dbReference type="Gene3D" id="3.40.50.300">
    <property type="entry name" value="P-loop containing nucleotide triphosphate hydrolases"/>
    <property type="match status" value="1"/>
</dbReference>
<protein>
    <submittedName>
        <fullName evidence="2">Torsin</fullName>
    </submittedName>
</protein>
<evidence type="ECO:0000313" key="2">
    <source>
        <dbReference type="EMBL" id="SEG34164.1"/>
    </source>
</evidence>
<dbReference type="InterPro" id="IPR027417">
    <property type="entry name" value="P-loop_NTPase"/>
</dbReference>
<dbReference type="GO" id="GO:0006508">
    <property type="term" value="P:proteolysis"/>
    <property type="evidence" value="ECO:0007669"/>
    <property type="project" value="InterPro"/>
</dbReference>
<dbReference type="InterPro" id="IPR037219">
    <property type="entry name" value="Peptidase_M41-like"/>
</dbReference>
<dbReference type="GO" id="GO:0005524">
    <property type="term" value="F:ATP binding"/>
    <property type="evidence" value="ECO:0007669"/>
    <property type="project" value="InterPro"/>
</dbReference>
<dbReference type="InterPro" id="IPR000642">
    <property type="entry name" value="Peptidase_M41"/>
</dbReference>
<dbReference type="Gene3D" id="1.20.58.760">
    <property type="entry name" value="Peptidase M41"/>
    <property type="match status" value="1"/>
</dbReference>
<dbReference type="SUPFAM" id="SSF140990">
    <property type="entry name" value="FtsH protease domain-like"/>
    <property type="match status" value="1"/>
</dbReference>
<dbReference type="STRING" id="1120964.GCA_001313265_05531"/>
<evidence type="ECO:0000259" key="1">
    <source>
        <dbReference type="Pfam" id="PF01434"/>
    </source>
</evidence>
<dbReference type="RefSeq" id="WP_103926052.1">
    <property type="nucleotide sequence ID" value="NZ_FNVR01000026.1"/>
</dbReference>
<dbReference type="Pfam" id="PF01434">
    <property type="entry name" value="Peptidase_M41"/>
    <property type="match status" value="1"/>
</dbReference>
<dbReference type="AlphaFoldDB" id="A0A1H5ZDL7"/>
<dbReference type="EMBL" id="FNVR01000026">
    <property type="protein sequence ID" value="SEG34164.1"/>
    <property type="molecule type" value="Genomic_DNA"/>
</dbReference>
<proteinExistence type="predicted"/>
<feature type="domain" description="Peptidase M41" evidence="1">
    <location>
        <begin position="459"/>
        <end position="625"/>
    </location>
</feature>
<evidence type="ECO:0000313" key="3">
    <source>
        <dbReference type="Proteomes" id="UP000236736"/>
    </source>
</evidence>
<dbReference type="GO" id="GO:0004176">
    <property type="term" value="F:ATP-dependent peptidase activity"/>
    <property type="evidence" value="ECO:0007669"/>
    <property type="project" value="InterPro"/>
</dbReference>
<sequence>METENLAAKQTELSNLKIYLKSKFFGLDQVIDQVVTSMASWYIFPENQKRPLIINLWGMTGVGKSDLIRQIVKYLQFESQFFQFDLGELGHGPIGNPRTILSETYQFKGPEPRIILLDEFQLGRTITRMGEEIPHKELRVIWQLLDNGKIDHIEQMIAGRRNLNSVLFKFDYWVSQGMTIHQGMVSSNYFGYFEDDDDESDEVEETPENDARFIFDKKRLKAILEINKSRFENIHELRKHIKTLGTLEIRKLLMDSLANTLKPSEQDFSQTLIFVVGNLDEAYPFAKDQSPDISPDKFYKLTKDIKLPNIKSALSRRFRSEQISRLGNNHIIYPSLNEQAYRAIIASELLTISTDYFAKTQARLHFGSTIIEWVFQEGVVPTQGVRPLKSTIKYGIEDLIPLILMEHFKLESQISDVEANFNEGLSICFKQDEDMILEKTFPLTQKVRHLKESRKDDLQAVVAVHESGHAIVHMFLFSNLPDKINSVAADSDSAGFITHDVVILRNPTNLLHTIAVFLAGFLAEKALFGFEMVSTGSSGDFEKATELAMNHFKESGFSDLLMRIAPTEDHFENHYHNIGPIEDKVMKFMRSAQDLAARILARERALLVEMSKYLADHASMEQEVLTQLVHEFGTYDLEAELKAKKSGYRHLLFSVNEMATSFQ</sequence>
<reference evidence="3" key="1">
    <citation type="submission" date="2016-10" db="EMBL/GenBank/DDBJ databases">
        <authorList>
            <person name="Varghese N."/>
            <person name="Submissions S."/>
        </authorList>
    </citation>
    <scope>NUCLEOTIDE SEQUENCE [LARGE SCALE GENOMIC DNA]</scope>
    <source>
        <strain evidence="3">DSM 17298</strain>
    </source>
</reference>
<dbReference type="OrthoDB" id="5619382at2"/>
<gene>
    <name evidence="2" type="ORF">SAMN03080598_03448</name>
</gene>
<accession>A0A1H5ZDL7</accession>
<dbReference type="PANTHER" id="PTHR23076:SF110">
    <property type="entry name" value="INACTIVE ATP-DEPENDENT ZINC METALLOPROTEASE FTSHI 3, CHLOROPLASTIC-RELATED"/>
    <property type="match status" value="1"/>
</dbReference>
<name>A0A1H5ZDL7_9BACT</name>
<dbReference type="SUPFAM" id="SSF52540">
    <property type="entry name" value="P-loop containing nucleoside triphosphate hydrolases"/>
    <property type="match status" value="1"/>
</dbReference>
<dbReference type="PANTHER" id="PTHR23076">
    <property type="entry name" value="METALLOPROTEASE M41 FTSH"/>
    <property type="match status" value="1"/>
</dbReference>
<organism evidence="2 3">
    <name type="scientific">Algoriphagus boritolerans DSM 17298 = JCM 18970</name>
    <dbReference type="NCBI Taxonomy" id="1120964"/>
    <lineage>
        <taxon>Bacteria</taxon>
        <taxon>Pseudomonadati</taxon>
        <taxon>Bacteroidota</taxon>
        <taxon>Cytophagia</taxon>
        <taxon>Cytophagales</taxon>
        <taxon>Cyclobacteriaceae</taxon>
        <taxon>Algoriphagus</taxon>
    </lineage>
</organism>
<keyword evidence="3" id="KW-1185">Reference proteome</keyword>
<dbReference type="GO" id="GO:0004222">
    <property type="term" value="F:metalloendopeptidase activity"/>
    <property type="evidence" value="ECO:0007669"/>
    <property type="project" value="InterPro"/>
</dbReference>